<protein>
    <recommendedName>
        <fullName evidence="3">LysR family transcriptional regulator</fullName>
    </recommendedName>
</protein>
<dbReference type="EMBL" id="CP012672">
    <property type="protein sequence ID" value="AUX30644.1"/>
    <property type="molecule type" value="Genomic_DNA"/>
</dbReference>
<accession>A0A4P2QKW1</accession>
<proteinExistence type="predicted"/>
<gene>
    <name evidence="1" type="ORF">SOCE836_027530</name>
</gene>
<dbReference type="AlphaFoldDB" id="A0A4P2QKW1"/>
<dbReference type="Proteomes" id="UP000295497">
    <property type="component" value="Chromosome"/>
</dbReference>
<evidence type="ECO:0000313" key="1">
    <source>
        <dbReference type="EMBL" id="AUX30644.1"/>
    </source>
</evidence>
<name>A0A4P2QKW1_SORCE</name>
<sequence>MRAGLGIGVCQLPLSRRPVPLVRALPALAFHLDVWVVMHEDLRAARRVRLVFTYGG</sequence>
<dbReference type="RefSeq" id="WP_207217832.1">
    <property type="nucleotide sequence ID" value="NZ_CP012672.1"/>
</dbReference>
<reference evidence="1 2" key="1">
    <citation type="submission" date="2015-09" db="EMBL/GenBank/DDBJ databases">
        <title>Sorangium comparison.</title>
        <authorList>
            <person name="Zaburannyi N."/>
            <person name="Bunk B."/>
            <person name="Overmann J."/>
            <person name="Mueller R."/>
        </authorList>
    </citation>
    <scope>NUCLEOTIDE SEQUENCE [LARGE SCALE GENOMIC DNA]</scope>
    <source>
        <strain evidence="1 2">So ce836</strain>
    </source>
</reference>
<evidence type="ECO:0008006" key="3">
    <source>
        <dbReference type="Google" id="ProtNLM"/>
    </source>
</evidence>
<organism evidence="1 2">
    <name type="scientific">Sorangium cellulosum</name>
    <name type="common">Polyangium cellulosum</name>
    <dbReference type="NCBI Taxonomy" id="56"/>
    <lineage>
        <taxon>Bacteria</taxon>
        <taxon>Pseudomonadati</taxon>
        <taxon>Myxococcota</taxon>
        <taxon>Polyangia</taxon>
        <taxon>Polyangiales</taxon>
        <taxon>Polyangiaceae</taxon>
        <taxon>Sorangium</taxon>
    </lineage>
</organism>
<evidence type="ECO:0000313" key="2">
    <source>
        <dbReference type="Proteomes" id="UP000295497"/>
    </source>
</evidence>